<dbReference type="RefSeq" id="WP_090363011.1">
    <property type="nucleotide sequence ID" value="NZ_FNEM01000003.1"/>
</dbReference>
<dbReference type="PROSITE" id="PS51194">
    <property type="entry name" value="HELICASE_CTER"/>
    <property type="match status" value="1"/>
</dbReference>
<dbReference type="PANTHER" id="PTHR47396">
    <property type="entry name" value="TYPE I RESTRICTION ENZYME ECOKI R PROTEIN"/>
    <property type="match status" value="1"/>
</dbReference>
<dbReference type="Pfam" id="PF00271">
    <property type="entry name" value="Helicase_C"/>
    <property type="match status" value="1"/>
</dbReference>
<dbReference type="SMART" id="SM00487">
    <property type="entry name" value="DEXDc"/>
    <property type="match status" value="1"/>
</dbReference>
<dbReference type="GO" id="GO:0006412">
    <property type="term" value="P:translation"/>
    <property type="evidence" value="ECO:0007669"/>
    <property type="project" value="InterPro"/>
</dbReference>
<dbReference type="InterPro" id="IPR027417">
    <property type="entry name" value="P-loop_NTPase"/>
</dbReference>
<dbReference type="InterPro" id="IPR011332">
    <property type="entry name" value="Ribosomal_zn-bd"/>
</dbReference>
<sequence length="575" mass="63620">MQLRPYQHASVQAVIRHFRQHQSPAVLVLPTGAGKSIIIAELARLARGRVLVLTHVQELVEQNHSKLVAMGQDADIFSAGLGRKQSCGKVVFASIQSLSASPQACNQSFSMVIIDECHRVNLSGDSQYKQVVDALTGANPQLKLLGLTATPYRLDQGWIYQQHSNGTLRSAEPKPFKTCIFELPIGQLIKEQFLTPARIVDGAVASLLLPSDNDDPDTMLINQGRATSLICEQLVKLGPQHKGVLVFAASVRHGEEILGKLPADDSALITGATPGAERDAIIQQFKQQKLKYLVNVSVLTTGFDAPHIDLIAILRRTDSVALFQQMVGRGLRLYPGKTECLVLDFAGNGYSLFSPEVGEPKPKADTSVVEVPCPKCGHHNHFWGKEDDNGCILEHFGRRCQALIDDGNTQPRQCDFRFRFKECPNCLAENDIAARHCHQCDTALVDPDKRLKEVLKLKDYLVLRCAGIALSPVQLKSGQAGIKISWYDEDGTEINQHFGFSTPGQKGAFYHNFARMHLRAPGTPLRLPNVEAVLASASLFRHPDFVVARKEKYGWKVIETLFDYRGRYRKADSAY</sequence>
<dbReference type="Gene3D" id="3.40.50.300">
    <property type="entry name" value="P-loop containing nucleotide triphosphate hydrolases"/>
    <property type="match status" value="2"/>
</dbReference>
<dbReference type="GO" id="GO:0005524">
    <property type="term" value="F:ATP binding"/>
    <property type="evidence" value="ECO:0007669"/>
    <property type="project" value="InterPro"/>
</dbReference>
<dbReference type="InterPro" id="IPR006935">
    <property type="entry name" value="Helicase/UvrB_N"/>
</dbReference>
<dbReference type="SUPFAM" id="SSF57829">
    <property type="entry name" value="Zn-binding ribosomal proteins"/>
    <property type="match status" value="1"/>
</dbReference>
<dbReference type="InterPro" id="IPR050742">
    <property type="entry name" value="Helicase_Restrict-Modif_Enz"/>
</dbReference>
<dbReference type="SUPFAM" id="SSF52540">
    <property type="entry name" value="P-loop containing nucleoside triphosphate hydrolases"/>
    <property type="match status" value="1"/>
</dbReference>
<dbReference type="AlphaFoldDB" id="A0A1G8NL26"/>
<keyword evidence="3" id="KW-0347">Helicase</keyword>
<feature type="domain" description="Helicase ATP-binding" evidence="1">
    <location>
        <begin position="16"/>
        <end position="169"/>
    </location>
</feature>
<gene>
    <name evidence="3" type="ORF">SAMN04488540_103144</name>
</gene>
<dbReference type="CDD" id="cd18799">
    <property type="entry name" value="SF2_C_EcoAI-like"/>
    <property type="match status" value="1"/>
</dbReference>
<dbReference type="Pfam" id="PF04851">
    <property type="entry name" value="ResIII"/>
    <property type="match status" value="1"/>
</dbReference>
<proteinExistence type="predicted"/>
<dbReference type="PROSITE" id="PS51192">
    <property type="entry name" value="HELICASE_ATP_BIND_1"/>
    <property type="match status" value="1"/>
</dbReference>
<dbReference type="FunFam" id="3.40.50.300:FF:000794">
    <property type="entry name" value="ATP-dependent RNA helicase"/>
    <property type="match status" value="1"/>
</dbReference>
<dbReference type="GO" id="GO:0003677">
    <property type="term" value="F:DNA binding"/>
    <property type="evidence" value="ECO:0007669"/>
    <property type="project" value="InterPro"/>
</dbReference>
<dbReference type="InterPro" id="IPR001650">
    <property type="entry name" value="Helicase_C-like"/>
</dbReference>
<dbReference type="GO" id="GO:0005829">
    <property type="term" value="C:cytosol"/>
    <property type="evidence" value="ECO:0007669"/>
    <property type="project" value="TreeGrafter"/>
</dbReference>
<name>A0A1G8NL26_9GAMM</name>
<keyword evidence="3" id="KW-0067">ATP-binding</keyword>
<accession>A0A1G8NL26</accession>
<protein>
    <submittedName>
        <fullName evidence="3">ATP-dependent helicase IRC3</fullName>
    </submittedName>
</protein>
<dbReference type="SMART" id="SM00490">
    <property type="entry name" value="HELICc"/>
    <property type="match status" value="1"/>
</dbReference>
<dbReference type="GO" id="GO:0016787">
    <property type="term" value="F:hydrolase activity"/>
    <property type="evidence" value="ECO:0007669"/>
    <property type="project" value="InterPro"/>
</dbReference>
<keyword evidence="3" id="KW-0378">Hydrolase</keyword>
<keyword evidence="4" id="KW-1185">Reference proteome</keyword>
<dbReference type="Proteomes" id="UP000199527">
    <property type="component" value="Unassembled WGS sequence"/>
</dbReference>
<feature type="domain" description="Helicase C-terminal" evidence="2">
    <location>
        <begin position="229"/>
        <end position="369"/>
    </location>
</feature>
<organism evidence="3 4">
    <name type="scientific">Ferrimonas sediminum</name>
    <dbReference type="NCBI Taxonomy" id="718193"/>
    <lineage>
        <taxon>Bacteria</taxon>
        <taxon>Pseudomonadati</taxon>
        <taxon>Pseudomonadota</taxon>
        <taxon>Gammaproteobacteria</taxon>
        <taxon>Alteromonadales</taxon>
        <taxon>Ferrimonadaceae</taxon>
        <taxon>Ferrimonas</taxon>
    </lineage>
</organism>
<dbReference type="InterPro" id="IPR014001">
    <property type="entry name" value="Helicase_ATP-bd"/>
</dbReference>
<dbReference type="PANTHER" id="PTHR47396:SF1">
    <property type="entry name" value="ATP-DEPENDENT HELICASE IRC3-RELATED"/>
    <property type="match status" value="1"/>
</dbReference>
<dbReference type="GO" id="GO:0004386">
    <property type="term" value="F:helicase activity"/>
    <property type="evidence" value="ECO:0007669"/>
    <property type="project" value="UniProtKB-KW"/>
</dbReference>
<dbReference type="OrthoDB" id="9802848at2"/>
<reference evidence="4" key="1">
    <citation type="submission" date="2016-10" db="EMBL/GenBank/DDBJ databases">
        <authorList>
            <person name="Varghese N."/>
            <person name="Submissions S."/>
        </authorList>
    </citation>
    <scope>NUCLEOTIDE SEQUENCE [LARGE SCALE GENOMIC DNA]</scope>
    <source>
        <strain evidence="4">DSM 23317</strain>
    </source>
</reference>
<evidence type="ECO:0000313" key="4">
    <source>
        <dbReference type="Proteomes" id="UP000199527"/>
    </source>
</evidence>
<evidence type="ECO:0000313" key="3">
    <source>
        <dbReference type="EMBL" id="SDI80220.1"/>
    </source>
</evidence>
<keyword evidence="3" id="KW-0547">Nucleotide-binding</keyword>
<evidence type="ECO:0000259" key="2">
    <source>
        <dbReference type="PROSITE" id="PS51194"/>
    </source>
</evidence>
<dbReference type="EMBL" id="FNEM01000003">
    <property type="protein sequence ID" value="SDI80220.1"/>
    <property type="molecule type" value="Genomic_DNA"/>
</dbReference>
<evidence type="ECO:0000259" key="1">
    <source>
        <dbReference type="PROSITE" id="PS51192"/>
    </source>
</evidence>